<dbReference type="InterPro" id="IPR005940">
    <property type="entry name" value="Anthranilate_Pribosyl_Tfrase"/>
</dbReference>
<dbReference type="GO" id="GO:0004048">
    <property type="term" value="F:anthranilate phosphoribosyltransferase activity"/>
    <property type="evidence" value="ECO:0007669"/>
    <property type="project" value="InterPro"/>
</dbReference>
<proteinExistence type="predicted"/>
<dbReference type="HOGENOM" id="CLU_3110172_0_0_1"/>
<dbReference type="Pfam" id="PF00591">
    <property type="entry name" value="Glycos_transf_3"/>
    <property type="match status" value="1"/>
</dbReference>
<keyword evidence="2" id="KW-0808">Transferase</keyword>
<dbReference type="AlphaFoldDB" id="M1D3R5"/>
<dbReference type="ExpressionAtlas" id="M1D3R5">
    <property type="expression patterns" value="baseline and differential"/>
</dbReference>
<protein>
    <submittedName>
        <fullName evidence="4">Anthranilate phosphoribosyltransferase</fullName>
    </submittedName>
</protein>
<evidence type="ECO:0000313" key="4">
    <source>
        <dbReference type="EnsemblPlants" id="PGSC0003DMT400080618"/>
    </source>
</evidence>
<dbReference type="GO" id="GO:0000162">
    <property type="term" value="P:L-tryptophan biosynthetic process"/>
    <property type="evidence" value="ECO:0007669"/>
    <property type="project" value="InterPro"/>
</dbReference>
<accession>M1D3R5</accession>
<dbReference type="PANTHER" id="PTHR43285">
    <property type="entry name" value="ANTHRANILATE PHOSPHORIBOSYLTRANSFERASE"/>
    <property type="match status" value="1"/>
</dbReference>
<evidence type="ECO:0000256" key="2">
    <source>
        <dbReference type="ARBA" id="ARBA00022679"/>
    </source>
</evidence>
<organism evidence="4 5">
    <name type="scientific">Solanum tuberosum</name>
    <name type="common">Potato</name>
    <dbReference type="NCBI Taxonomy" id="4113"/>
    <lineage>
        <taxon>Eukaryota</taxon>
        <taxon>Viridiplantae</taxon>
        <taxon>Streptophyta</taxon>
        <taxon>Embryophyta</taxon>
        <taxon>Tracheophyta</taxon>
        <taxon>Spermatophyta</taxon>
        <taxon>Magnoliopsida</taxon>
        <taxon>eudicotyledons</taxon>
        <taxon>Gunneridae</taxon>
        <taxon>Pentapetalae</taxon>
        <taxon>asterids</taxon>
        <taxon>lamiids</taxon>
        <taxon>Solanales</taxon>
        <taxon>Solanaceae</taxon>
        <taxon>Solanoideae</taxon>
        <taxon>Solaneae</taxon>
        <taxon>Solanum</taxon>
    </lineage>
</organism>
<sequence length="51" mass="5888">MRIVTPVRRKLRVKTIFNILGPLINPAWVPFAVVGVYKQDIVSFLTTLCFR</sequence>
<name>M1D3R5_SOLTU</name>
<evidence type="ECO:0000313" key="5">
    <source>
        <dbReference type="Proteomes" id="UP000011115"/>
    </source>
</evidence>
<feature type="domain" description="Glycosyl transferase family 3" evidence="3">
    <location>
        <begin position="1"/>
        <end position="46"/>
    </location>
</feature>
<gene>
    <name evidence="4" type="primary">LOC102606053</name>
</gene>
<dbReference type="InterPro" id="IPR000312">
    <property type="entry name" value="Glycosyl_Trfase_fam3"/>
</dbReference>
<dbReference type="Proteomes" id="UP000011115">
    <property type="component" value="Unassembled WGS sequence"/>
</dbReference>
<dbReference type="SUPFAM" id="SSF52418">
    <property type="entry name" value="Nucleoside phosphorylase/phosphoribosyltransferase catalytic domain"/>
    <property type="match status" value="1"/>
</dbReference>
<dbReference type="InterPro" id="IPR035902">
    <property type="entry name" value="Nuc_phospho_transferase"/>
</dbReference>
<reference evidence="5" key="1">
    <citation type="journal article" date="2011" name="Nature">
        <title>Genome sequence and analysis of the tuber crop potato.</title>
        <authorList>
            <consortium name="The Potato Genome Sequencing Consortium"/>
        </authorList>
    </citation>
    <scope>NUCLEOTIDE SEQUENCE [LARGE SCALE GENOMIC DNA]</scope>
    <source>
        <strain evidence="5">cv. DM1-3 516 R44</strain>
    </source>
</reference>
<dbReference type="Gramene" id="PGSC0003DMT400080618">
    <property type="protein sequence ID" value="PGSC0003DMT400080618"/>
    <property type="gene ID" value="PGSC0003DMG400031392"/>
</dbReference>
<evidence type="ECO:0000259" key="3">
    <source>
        <dbReference type="Pfam" id="PF00591"/>
    </source>
</evidence>
<keyword evidence="5" id="KW-1185">Reference proteome</keyword>
<evidence type="ECO:0000256" key="1">
    <source>
        <dbReference type="ARBA" id="ARBA00022676"/>
    </source>
</evidence>
<dbReference type="EnsemblPlants" id="PGSC0003DMT400080618">
    <property type="protein sequence ID" value="PGSC0003DMT400080618"/>
    <property type="gene ID" value="PGSC0003DMG400031392"/>
</dbReference>
<reference evidence="4" key="2">
    <citation type="submission" date="2015-06" db="UniProtKB">
        <authorList>
            <consortium name="EnsemblPlants"/>
        </authorList>
    </citation>
    <scope>IDENTIFICATION</scope>
    <source>
        <strain evidence="4">DM1-3 516 R44</strain>
    </source>
</reference>
<dbReference type="OrthoDB" id="427800at2759"/>
<dbReference type="Gene3D" id="3.40.1030.10">
    <property type="entry name" value="Nucleoside phosphorylase/phosphoribosyltransferase catalytic domain"/>
    <property type="match status" value="1"/>
</dbReference>
<dbReference type="PANTHER" id="PTHR43285:SF1">
    <property type="entry name" value="ANTHRANILATE PHOSPHORIBOSYLTRANSFERASE, CHLOROPLASTIC-LIKE ISOFORM X1"/>
    <property type="match status" value="1"/>
</dbReference>
<keyword evidence="1" id="KW-0328">Glycosyltransferase</keyword>